<evidence type="ECO:0000313" key="3">
    <source>
        <dbReference type="Proteomes" id="UP000196531"/>
    </source>
</evidence>
<evidence type="ECO:0000256" key="1">
    <source>
        <dbReference type="SAM" id="Phobius"/>
    </source>
</evidence>
<dbReference type="EMBL" id="MAAO01000002">
    <property type="protein sequence ID" value="OUR99829.1"/>
    <property type="molecule type" value="Genomic_DNA"/>
</dbReference>
<name>A0A1Y5FCL5_9BACT</name>
<organism evidence="2 3">
    <name type="scientific">Halobacteriovorax marinus</name>
    <dbReference type="NCBI Taxonomy" id="97084"/>
    <lineage>
        <taxon>Bacteria</taxon>
        <taxon>Pseudomonadati</taxon>
        <taxon>Bdellovibrionota</taxon>
        <taxon>Bacteriovoracia</taxon>
        <taxon>Bacteriovoracales</taxon>
        <taxon>Halobacteriovoraceae</taxon>
        <taxon>Halobacteriovorax</taxon>
    </lineage>
</organism>
<keyword evidence="1" id="KW-0812">Transmembrane</keyword>
<comment type="caution">
    <text evidence="2">The sequence shown here is derived from an EMBL/GenBank/DDBJ whole genome shotgun (WGS) entry which is preliminary data.</text>
</comment>
<evidence type="ECO:0000313" key="2">
    <source>
        <dbReference type="EMBL" id="OUR99829.1"/>
    </source>
</evidence>
<accession>A0A1Y5FCL5</accession>
<proteinExistence type="predicted"/>
<feature type="transmembrane region" description="Helical" evidence="1">
    <location>
        <begin position="43"/>
        <end position="61"/>
    </location>
</feature>
<protein>
    <submittedName>
        <fullName evidence="2">Uncharacterized protein</fullName>
    </submittedName>
</protein>
<gene>
    <name evidence="2" type="ORF">A9Q84_02030</name>
</gene>
<keyword evidence="1" id="KW-0472">Membrane</keyword>
<dbReference type="AlphaFoldDB" id="A0A1Y5FCL5"/>
<dbReference type="Proteomes" id="UP000196531">
    <property type="component" value="Unassembled WGS sequence"/>
</dbReference>
<reference evidence="3" key="1">
    <citation type="journal article" date="2017" name="Proc. Natl. Acad. Sci. U.S.A.">
        <title>Simulation of Deepwater Horizon oil plume reveals substrate specialization within a complex community of hydrocarbon-degraders.</title>
        <authorList>
            <person name="Hu P."/>
            <person name="Dubinsky E.A."/>
            <person name="Probst A.J."/>
            <person name="Wang J."/>
            <person name="Sieber C.M.K."/>
            <person name="Tom L.M."/>
            <person name="Gardinali P."/>
            <person name="Banfield J.F."/>
            <person name="Atlas R.M."/>
            <person name="Andersen G.L."/>
        </authorList>
    </citation>
    <scope>NUCLEOTIDE SEQUENCE [LARGE SCALE GENOMIC DNA]</scope>
</reference>
<sequence length="86" mass="9503">MSSTIKSTTKNIKVYETSIVPKGEELAPVRPSGYVATSMQIEVLHVIVFVFLFFAIFGGIWKLATQNEKKEETEVNATGLNHTTNA</sequence>
<keyword evidence="1" id="KW-1133">Transmembrane helix</keyword>